<keyword evidence="3 8" id="KW-0808">Transferase</keyword>
<dbReference type="PANTHER" id="PTHR12829:SF7">
    <property type="entry name" value="N6-ADENOSINE-METHYLTRANSFERASE CATALYTIC SUBUNIT"/>
    <property type="match status" value="1"/>
</dbReference>
<evidence type="ECO:0000313" key="8">
    <source>
        <dbReference type="EMBL" id="LAC21604.1"/>
    </source>
</evidence>
<feature type="compositionally biased region" description="Low complexity" evidence="7">
    <location>
        <begin position="823"/>
        <end position="833"/>
    </location>
</feature>
<feature type="compositionally biased region" description="Basic and acidic residues" evidence="7">
    <location>
        <begin position="225"/>
        <end position="242"/>
    </location>
</feature>
<keyword evidence="2 8" id="KW-0489">Methyltransferase</keyword>
<feature type="compositionally biased region" description="Acidic residues" evidence="7">
    <location>
        <begin position="840"/>
        <end position="853"/>
    </location>
</feature>
<dbReference type="EMBL" id="IACT01002317">
    <property type="protein sequence ID" value="LAC21604.1"/>
    <property type="molecule type" value="mRNA"/>
</dbReference>
<evidence type="ECO:0000256" key="2">
    <source>
        <dbReference type="ARBA" id="ARBA00022603"/>
    </source>
</evidence>
<dbReference type="GO" id="GO:0032259">
    <property type="term" value="P:methylation"/>
    <property type="evidence" value="ECO:0007669"/>
    <property type="project" value="UniProtKB-KW"/>
</dbReference>
<dbReference type="GO" id="GO:0036396">
    <property type="term" value="C:RNA N6-methyladenosine methyltransferase complex"/>
    <property type="evidence" value="ECO:0007669"/>
    <property type="project" value="TreeGrafter"/>
</dbReference>
<keyword evidence="4" id="KW-0949">S-adenosyl-L-methionine</keyword>
<name>A0A6A7FTL8_9CRUS</name>
<dbReference type="SUPFAM" id="SSF53335">
    <property type="entry name" value="S-adenosyl-L-methionine-dependent methyltransferases"/>
    <property type="match status" value="1"/>
</dbReference>
<dbReference type="InterPro" id="IPR029063">
    <property type="entry name" value="SAM-dependent_MTases_sf"/>
</dbReference>
<dbReference type="Pfam" id="PF05063">
    <property type="entry name" value="MT-A70"/>
    <property type="match status" value="1"/>
</dbReference>
<evidence type="ECO:0000256" key="4">
    <source>
        <dbReference type="ARBA" id="ARBA00022691"/>
    </source>
</evidence>
<comment type="similarity">
    <text evidence="6">Belongs to the MT-A70-like family.</text>
</comment>
<organism evidence="8">
    <name type="scientific">Hirondellea gigas</name>
    <dbReference type="NCBI Taxonomy" id="1518452"/>
    <lineage>
        <taxon>Eukaryota</taxon>
        <taxon>Metazoa</taxon>
        <taxon>Ecdysozoa</taxon>
        <taxon>Arthropoda</taxon>
        <taxon>Crustacea</taxon>
        <taxon>Multicrustacea</taxon>
        <taxon>Malacostraca</taxon>
        <taxon>Eumalacostraca</taxon>
        <taxon>Peracarida</taxon>
        <taxon>Amphipoda</taxon>
        <taxon>Amphilochidea</taxon>
        <taxon>Lysianassida</taxon>
        <taxon>Lysianassidira</taxon>
        <taxon>Lysianassoidea</taxon>
        <taxon>Lysianassidae</taxon>
        <taxon>Hirondellea</taxon>
    </lineage>
</organism>
<protein>
    <recommendedName>
        <fullName evidence="1">mRNA m(6)A methyltransferase</fullName>
        <ecNumber evidence="1">2.1.1.348</ecNumber>
    </recommendedName>
</protein>
<feature type="region of interest" description="Disordered" evidence="7">
    <location>
        <begin position="205"/>
        <end position="275"/>
    </location>
</feature>
<accession>A0A6A7FTL8</accession>
<dbReference type="EC" id="2.1.1.348" evidence="1"/>
<proteinExistence type="evidence at transcript level"/>
<feature type="compositionally biased region" description="Basic and acidic residues" evidence="7">
    <location>
        <begin position="252"/>
        <end position="266"/>
    </location>
</feature>
<evidence type="ECO:0000256" key="3">
    <source>
        <dbReference type="ARBA" id="ARBA00022679"/>
    </source>
</evidence>
<dbReference type="PROSITE" id="PS51143">
    <property type="entry name" value="MT_A70"/>
    <property type="match status" value="1"/>
</dbReference>
<comment type="catalytic activity">
    <reaction evidence="5">
        <text>an adenosine in mRNA + S-adenosyl-L-methionine = an N(6)-methyladenosine in mRNA + S-adenosyl-L-homocysteine + H(+)</text>
        <dbReference type="Rhea" id="RHEA:55584"/>
        <dbReference type="Rhea" id="RHEA-COMP:12414"/>
        <dbReference type="Rhea" id="RHEA-COMP:12417"/>
        <dbReference type="ChEBI" id="CHEBI:15378"/>
        <dbReference type="ChEBI" id="CHEBI:57856"/>
        <dbReference type="ChEBI" id="CHEBI:59789"/>
        <dbReference type="ChEBI" id="CHEBI:74411"/>
        <dbReference type="ChEBI" id="CHEBI:74449"/>
        <dbReference type="EC" id="2.1.1.348"/>
    </reaction>
</comment>
<dbReference type="GO" id="GO:0001734">
    <property type="term" value="F:mRNA m(6)A methyltransferase activity"/>
    <property type="evidence" value="ECO:0007669"/>
    <property type="project" value="UniProtKB-EC"/>
</dbReference>
<dbReference type="GO" id="GO:0005634">
    <property type="term" value="C:nucleus"/>
    <property type="evidence" value="ECO:0007669"/>
    <property type="project" value="TreeGrafter"/>
</dbReference>
<evidence type="ECO:0000256" key="7">
    <source>
        <dbReference type="SAM" id="MobiDB-lite"/>
    </source>
</evidence>
<dbReference type="AlphaFoldDB" id="A0A6A7FTL8"/>
<sequence>MSQDNTKMVEASISAIRRRREFLRQRVENRRLKPSDSKLPSRSTSSDVLRSNVQSSLRLLLVQILFEESMLLPVDARVLSWKVCRALNPKLSVVKSTFPKVVQDLYISWPDDKRTASIADLLVDIERTVKDSLKICRLKFDNRVVLTDINRKTLKTNFPDLMNRLSTAIVSSSQFVNDAKSQNSESPHSVFQFVPVQSAAAAITKKRSLQSVSRSPGKKPASKPPDPKSEGKSRNSSSERAHSRSSRSQPTESREKSSKMEEEPPRKKPRIDRKKEAAEEIASLLVPSFKDRALTHEGKAITDLLGFRTFREQRTAEQFKTEGGTKMQEFCEFGTKADCRRENQSRSCCSRIHFKRILKPHTVLSLGNCSYLDGCRHMKTCKFIHYKIDRSTDSEDGKIARDSSISGSVEKFEHTFEAQWINCDVRKFDLSVLVPKGKNCSGFSVVLADPPWDIHMELPYGTLTDQEMLGLPVQELSTSGVIFLWVTGRVMELGRDCIAKWGYTFSEELIWVKTNQLQQLIRTGRTGHWLNHSKEHCLIGIKGDCEFNRRLDCDVIVAEVRETSRKPDEIYDIAERLCPAGKKIEIFGRAHNCRPGWIVLGNQLPGCKILNPDLASRCQARYPEMSFEGKVDLEPGLDESASVIKAETPGGGIARTKTALSSLIVPPIDTNAVISGNSMLKTVGRSEVPNLLRRRGHKIAAVSNSGPSSENKRMVSKSLAHDAGCRTQLSPETVDVSLPSHIVATDVAGDVAAPEIADAPPVTVTAPMAGDPNNDVVELVDSTAIVPDLVGVSDDVAGKIRKLDSQNPNSILSMLEQDFKRPASSTTTASNRSNRNDFEVLSDSEDEAEYRYK</sequence>
<dbReference type="InterPro" id="IPR007757">
    <property type="entry name" value="MT-A70-like"/>
</dbReference>
<evidence type="ECO:0000256" key="1">
    <source>
        <dbReference type="ARBA" id="ARBA00012160"/>
    </source>
</evidence>
<evidence type="ECO:0000256" key="6">
    <source>
        <dbReference type="PROSITE-ProRule" id="PRU00489"/>
    </source>
</evidence>
<evidence type="ECO:0000256" key="5">
    <source>
        <dbReference type="ARBA" id="ARBA00048957"/>
    </source>
</evidence>
<reference evidence="8" key="1">
    <citation type="submission" date="2017-11" db="EMBL/GenBank/DDBJ databases">
        <title>The sensing device of the deep-sea amphipod.</title>
        <authorList>
            <person name="Kobayashi H."/>
            <person name="Nagahama T."/>
            <person name="Arai W."/>
            <person name="Sasagawa Y."/>
            <person name="Umeda M."/>
            <person name="Hayashi T."/>
            <person name="Nikaido I."/>
            <person name="Watanabe H."/>
            <person name="Oguri K."/>
            <person name="Kitazato H."/>
            <person name="Fujioka K."/>
            <person name="Kido Y."/>
            <person name="Takami H."/>
        </authorList>
    </citation>
    <scope>NUCLEOTIDE SEQUENCE</scope>
    <source>
        <tissue evidence="8">Whole body</tissue>
    </source>
</reference>
<dbReference type="PANTHER" id="PTHR12829">
    <property type="entry name" value="N6-ADENOSINE-METHYLTRANSFERASE"/>
    <property type="match status" value="1"/>
</dbReference>
<feature type="region of interest" description="Disordered" evidence="7">
    <location>
        <begin position="816"/>
        <end position="853"/>
    </location>
</feature>